<organism evidence="4 5">
    <name type="scientific">Rudanella paleaurantiibacter</name>
    <dbReference type="NCBI Taxonomy" id="2614655"/>
    <lineage>
        <taxon>Bacteria</taxon>
        <taxon>Pseudomonadati</taxon>
        <taxon>Bacteroidota</taxon>
        <taxon>Cytophagia</taxon>
        <taxon>Cytophagales</taxon>
        <taxon>Cytophagaceae</taxon>
        <taxon>Rudanella</taxon>
    </lineage>
</organism>
<gene>
    <name evidence="4" type="ORF">F5984_04885</name>
</gene>
<dbReference type="EMBL" id="WELI01000002">
    <property type="protein sequence ID" value="KAB7731575.1"/>
    <property type="molecule type" value="Genomic_DNA"/>
</dbReference>
<evidence type="ECO:0000313" key="5">
    <source>
        <dbReference type="Proteomes" id="UP000488299"/>
    </source>
</evidence>
<dbReference type="Pfam" id="PF13508">
    <property type="entry name" value="Acetyltransf_7"/>
    <property type="match status" value="1"/>
</dbReference>
<dbReference type="InterPro" id="IPR016181">
    <property type="entry name" value="Acyl_CoA_acyltransferase"/>
</dbReference>
<dbReference type="InterPro" id="IPR000182">
    <property type="entry name" value="GNAT_dom"/>
</dbReference>
<dbReference type="CDD" id="cd04301">
    <property type="entry name" value="NAT_SF"/>
    <property type="match status" value="1"/>
</dbReference>
<sequence>MKTALSIQTAQPTEYAPMLAVWERSVRATHHFLTEADIEFFRPLVREAFGSGRQLVCAHDTTQTVLGFAGVADGKLEMLFVDPDWRGQGVGGRLLRYAVTELGARALDVNEQNEGALGFYQKAGFVITGRSPLDGLGKPFPLLHMQLGL</sequence>
<keyword evidence="1 4" id="KW-0808">Transferase</keyword>
<reference evidence="4 5" key="1">
    <citation type="submission" date="2019-10" db="EMBL/GenBank/DDBJ databases">
        <title>Rudanella paleaurantiibacter sp. nov., isolated from sludge.</title>
        <authorList>
            <person name="Xu S.Q."/>
        </authorList>
    </citation>
    <scope>NUCLEOTIDE SEQUENCE [LARGE SCALE GENOMIC DNA]</scope>
    <source>
        <strain evidence="4 5">HX-22-17</strain>
    </source>
</reference>
<dbReference type="Proteomes" id="UP000488299">
    <property type="component" value="Unassembled WGS sequence"/>
</dbReference>
<proteinExistence type="predicted"/>
<dbReference type="SUPFAM" id="SSF55729">
    <property type="entry name" value="Acyl-CoA N-acyltransferases (Nat)"/>
    <property type="match status" value="1"/>
</dbReference>
<dbReference type="GO" id="GO:0016747">
    <property type="term" value="F:acyltransferase activity, transferring groups other than amino-acyl groups"/>
    <property type="evidence" value="ECO:0007669"/>
    <property type="project" value="InterPro"/>
</dbReference>
<comment type="caution">
    <text evidence="4">The sequence shown here is derived from an EMBL/GenBank/DDBJ whole genome shotgun (WGS) entry which is preliminary data.</text>
</comment>
<dbReference type="PROSITE" id="PS51186">
    <property type="entry name" value="GNAT"/>
    <property type="match status" value="1"/>
</dbReference>
<feature type="domain" description="N-acetyltransferase" evidence="3">
    <location>
        <begin position="5"/>
        <end position="149"/>
    </location>
</feature>
<dbReference type="PANTHER" id="PTHR43800">
    <property type="entry name" value="PEPTIDYL-LYSINE N-ACETYLTRANSFERASE YJAB"/>
    <property type="match status" value="1"/>
</dbReference>
<dbReference type="Gene3D" id="3.40.630.30">
    <property type="match status" value="1"/>
</dbReference>
<evidence type="ECO:0000313" key="4">
    <source>
        <dbReference type="EMBL" id="KAB7731575.1"/>
    </source>
</evidence>
<evidence type="ECO:0000256" key="1">
    <source>
        <dbReference type="ARBA" id="ARBA00022679"/>
    </source>
</evidence>
<keyword evidence="5" id="KW-1185">Reference proteome</keyword>
<dbReference type="PANTHER" id="PTHR43800:SF1">
    <property type="entry name" value="PEPTIDYL-LYSINE N-ACETYLTRANSFERASE YJAB"/>
    <property type="match status" value="1"/>
</dbReference>
<dbReference type="RefSeq" id="WP_152123189.1">
    <property type="nucleotide sequence ID" value="NZ_WELI01000002.1"/>
</dbReference>
<evidence type="ECO:0000256" key="2">
    <source>
        <dbReference type="ARBA" id="ARBA00023315"/>
    </source>
</evidence>
<dbReference type="AlphaFoldDB" id="A0A7J5U3G4"/>
<name>A0A7J5U3G4_9BACT</name>
<evidence type="ECO:0000259" key="3">
    <source>
        <dbReference type="PROSITE" id="PS51186"/>
    </source>
</evidence>
<protein>
    <submittedName>
        <fullName evidence="4">GNAT family N-acetyltransferase</fullName>
    </submittedName>
</protein>
<accession>A0A7J5U3G4</accession>
<keyword evidence="2" id="KW-0012">Acyltransferase</keyword>